<accession>A0A367X8N3</accession>
<organism evidence="1 2">
    <name type="scientific">Thalassospira xiamenensis</name>
    <dbReference type="NCBI Taxonomy" id="220697"/>
    <lineage>
        <taxon>Bacteria</taxon>
        <taxon>Pseudomonadati</taxon>
        <taxon>Pseudomonadota</taxon>
        <taxon>Alphaproteobacteria</taxon>
        <taxon>Rhodospirillales</taxon>
        <taxon>Thalassospiraceae</taxon>
        <taxon>Thalassospira</taxon>
    </lineage>
</organism>
<comment type="caution">
    <text evidence="1">The sequence shown here is derived from an EMBL/GenBank/DDBJ whole genome shotgun (WGS) entry which is preliminary data.</text>
</comment>
<name>A0A367X8N3_9PROT</name>
<reference evidence="1 2" key="1">
    <citation type="submission" date="2014-07" db="EMBL/GenBank/DDBJ databases">
        <title>Draft genome sequence of Thalassospira xiamenensis IB13.</title>
        <authorList>
            <person name="Lai Q."/>
            <person name="Shao Z."/>
        </authorList>
    </citation>
    <scope>NUCLEOTIDE SEQUENCE [LARGE SCALE GENOMIC DNA]</scope>
    <source>
        <strain evidence="1 2">IB13</strain>
    </source>
</reference>
<dbReference type="AlphaFoldDB" id="A0A367X8N3"/>
<evidence type="ECO:0000313" key="1">
    <source>
        <dbReference type="EMBL" id="RCK50026.1"/>
    </source>
</evidence>
<gene>
    <name evidence="1" type="ORF">TH44_12235</name>
</gene>
<dbReference type="EMBL" id="JPWJ01000006">
    <property type="protein sequence ID" value="RCK50026.1"/>
    <property type="molecule type" value="Genomic_DNA"/>
</dbReference>
<sequence>MTDGPFRNSELSGRWKRYGRDLVSDATSQNERTAQACHSMLGDVDLAGISELLKGLKELTLEAQMDLDPVSLAESIFDNHIKAPLVDILQKHLLANLRDQMDSAVALDEAIKSAANAWIGETKNRIDEECIRARDIGDMTKEEYAMSISRNNETFSLIDPNALGNALYTGLKNTFRNANHNREGLDEGPDD</sequence>
<dbReference type="Proteomes" id="UP000252266">
    <property type="component" value="Unassembled WGS sequence"/>
</dbReference>
<protein>
    <submittedName>
        <fullName evidence="1">Uncharacterized protein</fullName>
    </submittedName>
</protein>
<dbReference type="RefSeq" id="WP_062958913.1">
    <property type="nucleotide sequence ID" value="NZ_JALLPZ010000001.1"/>
</dbReference>
<evidence type="ECO:0000313" key="2">
    <source>
        <dbReference type="Proteomes" id="UP000252266"/>
    </source>
</evidence>
<proteinExistence type="predicted"/>